<gene>
    <name evidence="1" type="ORF">ACFOHJ_18445</name>
</gene>
<evidence type="ECO:0000313" key="1">
    <source>
        <dbReference type="EMBL" id="MFC3208207.1"/>
    </source>
</evidence>
<organism evidence="1 2">
    <name type="scientific">Aquamicrobium soli</name>
    <dbReference type="NCBI Taxonomy" id="1811518"/>
    <lineage>
        <taxon>Bacteria</taxon>
        <taxon>Pseudomonadati</taxon>
        <taxon>Pseudomonadota</taxon>
        <taxon>Alphaproteobacteria</taxon>
        <taxon>Hyphomicrobiales</taxon>
        <taxon>Phyllobacteriaceae</taxon>
        <taxon>Aquamicrobium</taxon>
    </lineage>
</organism>
<dbReference type="Proteomes" id="UP001595583">
    <property type="component" value="Unassembled WGS sequence"/>
</dbReference>
<dbReference type="RefSeq" id="WP_378223173.1">
    <property type="nucleotide sequence ID" value="NZ_JBHRTK010000019.1"/>
</dbReference>
<comment type="caution">
    <text evidence="1">The sequence shown here is derived from an EMBL/GenBank/DDBJ whole genome shotgun (WGS) entry which is preliminary data.</text>
</comment>
<protein>
    <submittedName>
        <fullName evidence="1">Uncharacterized protein</fullName>
    </submittedName>
</protein>
<reference evidence="2" key="1">
    <citation type="journal article" date="2019" name="Int. J. Syst. Evol. Microbiol.">
        <title>The Global Catalogue of Microorganisms (GCM) 10K type strain sequencing project: providing services to taxonomists for standard genome sequencing and annotation.</title>
        <authorList>
            <consortium name="The Broad Institute Genomics Platform"/>
            <consortium name="The Broad Institute Genome Sequencing Center for Infectious Disease"/>
            <person name="Wu L."/>
            <person name="Ma J."/>
        </authorList>
    </citation>
    <scope>NUCLEOTIDE SEQUENCE [LARGE SCALE GENOMIC DNA]</scope>
    <source>
        <strain evidence="2">KCTC 52165</strain>
    </source>
</reference>
<proteinExistence type="predicted"/>
<keyword evidence="2" id="KW-1185">Reference proteome</keyword>
<accession>A0ABV7KEV4</accession>
<name>A0ABV7KEV4_9HYPH</name>
<sequence>MLALINNQDEILAAVAEGSWLDLPNGDRVTATDGWSNDDYRLAKIQPAEPVPEGKQVASSSLEMVGGVPRYVHVLEDAEPVRLSVLKSTVQQRIIDAGKMADAYAALTANPVYFARWFAPDHPVVYCDDPDAVGLVTALGLDPEIILAP</sequence>
<evidence type="ECO:0000313" key="2">
    <source>
        <dbReference type="Proteomes" id="UP001595583"/>
    </source>
</evidence>
<dbReference type="EMBL" id="JBHRTK010000019">
    <property type="protein sequence ID" value="MFC3208207.1"/>
    <property type="molecule type" value="Genomic_DNA"/>
</dbReference>